<feature type="transmembrane region" description="Helical" evidence="9">
    <location>
        <begin position="36"/>
        <end position="56"/>
    </location>
</feature>
<dbReference type="InterPro" id="IPR003416">
    <property type="entry name" value="MgtC/SapB/SrpB/YhiD_fam"/>
</dbReference>
<dbReference type="AlphaFoldDB" id="A0A2K8K735"/>
<dbReference type="InterPro" id="IPR048640">
    <property type="entry name" value="MgtC-like_C"/>
</dbReference>
<accession>A0A2K8K735</accession>
<evidence type="ECO:0000256" key="5">
    <source>
        <dbReference type="ARBA" id="ARBA00022692"/>
    </source>
</evidence>
<feature type="transmembrane region" description="Helical" evidence="9">
    <location>
        <begin position="112"/>
        <end position="129"/>
    </location>
</feature>
<evidence type="ECO:0000256" key="6">
    <source>
        <dbReference type="ARBA" id="ARBA00022989"/>
    </source>
</evidence>
<evidence type="ECO:0000313" key="13">
    <source>
        <dbReference type="Proteomes" id="UP000228948"/>
    </source>
</evidence>
<evidence type="ECO:0000256" key="8">
    <source>
        <dbReference type="ARBA" id="ARBA00025369"/>
    </source>
</evidence>
<comment type="similarity">
    <text evidence="2 9">Belongs to the MgtC/SapB family.</text>
</comment>
<feature type="transmembrane region" description="Helical" evidence="9">
    <location>
        <begin position="6"/>
        <end position="24"/>
    </location>
</feature>
<dbReference type="EMBL" id="CP024899">
    <property type="protein sequence ID" value="ATX65264.1"/>
    <property type="molecule type" value="Genomic_DNA"/>
</dbReference>
<protein>
    <recommendedName>
        <fullName evidence="3 9">Protein MgtC</fullName>
    </recommendedName>
</protein>
<dbReference type="RefSeq" id="WP_071479331.1">
    <property type="nucleotide sequence ID" value="NZ_CP024899.1"/>
</dbReference>
<dbReference type="PRINTS" id="PR01837">
    <property type="entry name" value="MGTCSAPBPROT"/>
</dbReference>
<reference evidence="12 13" key="1">
    <citation type="submission" date="2017-11" db="EMBL/GenBank/DDBJ databases">
        <title>Revised Sequence and Annotation of the Rhodobaca barguzinensis strain alga05 Genome.</title>
        <authorList>
            <person name="Kopejtka K."/>
            <person name="Tomasch J.M."/>
            <person name="Bunk B."/>
            <person name="Koblizek M."/>
        </authorList>
    </citation>
    <scope>NUCLEOTIDE SEQUENCE [LARGE SCALE GENOMIC DNA]</scope>
    <source>
        <strain evidence="13">alga05</strain>
    </source>
</reference>
<dbReference type="Pfam" id="PF21770">
    <property type="entry name" value="MgtC_SapB_C"/>
    <property type="match status" value="1"/>
</dbReference>
<evidence type="ECO:0000313" key="12">
    <source>
        <dbReference type="EMBL" id="ATX65264.1"/>
    </source>
</evidence>
<name>A0A2K8K735_9RHOB</name>
<dbReference type="GO" id="GO:0005886">
    <property type="term" value="C:plasma membrane"/>
    <property type="evidence" value="ECO:0007669"/>
    <property type="project" value="UniProtKB-SubCell"/>
</dbReference>
<feature type="domain" description="MgtC/SapB/SrpB/YhiD N-terminal" evidence="10">
    <location>
        <begin position="13"/>
        <end position="134"/>
    </location>
</feature>
<evidence type="ECO:0000259" key="10">
    <source>
        <dbReference type="Pfam" id="PF02308"/>
    </source>
</evidence>
<evidence type="ECO:0000256" key="3">
    <source>
        <dbReference type="ARBA" id="ARBA00013833"/>
    </source>
</evidence>
<dbReference type="Pfam" id="PF02308">
    <property type="entry name" value="MgtC"/>
    <property type="match status" value="1"/>
</dbReference>
<keyword evidence="4" id="KW-1003">Cell membrane</keyword>
<sequence length="235" mass="25073">MSDITHLQPILNLSAALLFGAIIGMERQWRQRLAGLRTNTLVSLGAASFVLFSAAFPDEISPTRVSAQIVSGIGFLGAGIIFREGFNVRGLNTAATLWCAAAIGMLAGAGEFILAASVTGAVVFVNLGLRPLARILDKQPIQTTELTRYYAVEIVCKGAQEAHVRALMLQGFAENGLHLTGLESENIEDTDRVEVTAEVNADTTSDSALEQIVGRLSLEPAVTAARWTIRETGFS</sequence>
<dbReference type="OrthoDB" id="9811198at2"/>
<dbReference type="PANTHER" id="PTHR33778:SF3">
    <property type="entry name" value="PROTEIN MGTC"/>
    <property type="match status" value="1"/>
</dbReference>
<evidence type="ECO:0000256" key="4">
    <source>
        <dbReference type="ARBA" id="ARBA00022475"/>
    </source>
</evidence>
<dbReference type="PANTHER" id="PTHR33778">
    <property type="entry name" value="PROTEIN MGTC"/>
    <property type="match status" value="1"/>
</dbReference>
<evidence type="ECO:0000259" key="11">
    <source>
        <dbReference type="Pfam" id="PF21770"/>
    </source>
</evidence>
<keyword evidence="9" id="KW-0997">Cell inner membrane</keyword>
<keyword evidence="5 9" id="KW-0812">Transmembrane</keyword>
<dbReference type="InterPro" id="IPR049177">
    <property type="entry name" value="MgtC_SapB_SrpB_YhiD_N"/>
</dbReference>
<evidence type="ECO:0000256" key="9">
    <source>
        <dbReference type="RuleBase" id="RU365041"/>
    </source>
</evidence>
<dbReference type="STRING" id="441209.GCA_001870665_03738"/>
<organism evidence="12 13">
    <name type="scientific">Roseinatronobacter bogoriensis subsp. barguzinensis</name>
    <dbReference type="NCBI Taxonomy" id="441209"/>
    <lineage>
        <taxon>Bacteria</taxon>
        <taxon>Pseudomonadati</taxon>
        <taxon>Pseudomonadota</taxon>
        <taxon>Alphaproteobacteria</taxon>
        <taxon>Rhodobacterales</taxon>
        <taxon>Paracoccaceae</taxon>
        <taxon>Roseinatronobacter</taxon>
    </lineage>
</organism>
<dbReference type="Gene3D" id="3.30.70.260">
    <property type="match status" value="1"/>
</dbReference>
<evidence type="ECO:0000256" key="2">
    <source>
        <dbReference type="ARBA" id="ARBA00009298"/>
    </source>
</evidence>
<keyword evidence="6 9" id="KW-1133">Transmembrane helix</keyword>
<feature type="domain" description="MgtC-like C-terminal" evidence="11">
    <location>
        <begin position="150"/>
        <end position="227"/>
    </location>
</feature>
<dbReference type="KEGG" id="rbg:BG454_05000"/>
<comment type="function">
    <text evidence="8">Virulence factor required for growth in low Mg(2+) medium and for intramacrophage survival. May be involved in regulating membrane potential by activating Na(+)/K(+)-ATPase.</text>
</comment>
<feature type="transmembrane region" description="Helical" evidence="9">
    <location>
        <begin position="62"/>
        <end position="82"/>
    </location>
</feature>
<keyword evidence="13" id="KW-1185">Reference proteome</keyword>
<evidence type="ECO:0000256" key="1">
    <source>
        <dbReference type="ARBA" id="ARBA00004651"/>
    </source>
</evidence>
<evidence type="ECO:0000256" key="7">
    <source>
        <dbReference type="ARBA" id="ARBA00023136"/>
    </source>
</evidence>
<gene>
    <name evidence="12" type="ORF">BG454_05000</name>
</gene>
<comment type="subcellular location">
    <subcellularLocation>
        <location evidence="9">Cell inner membrane</location>
        <topology evidence="9">Multi-pass membrane protein</topology>
    </subcellularLocation>
    <subcellularLocation>
        <location evidence="1">Cell membrane</location>
        <topology evidence="1">Multi-pass membrane protein</topology>
    </subcellularLocation>
</comment>
<proteinExistence type="inferred from homology"/>
<keyword evidence="7 9" id="KW-0472">Membrane</keyword>
<dbReference type="Proteomes" id="UP000228948">
    <property type="component" value="Chromosome"/>
</dbReference>